<dbReference type="Proteomes" id="UP000276133">
    <property type="component" value="Unassembled WGS sequence"/>
</dbReference>
<protein>
    <submittedName>
        <fullName evidence="1">Uncharacterized protein</fullName>
    </submittedName>
</protein>
<sequence>MFSQRYLTFSIERFIYLNNRSISTITTASRLAETTYYGYLSHGDGISAVIKELRRSNTGALDPLSAGIKFARCKTSTLSPDMDFDLIFGLYITSSAEYRAFNSLSENVSIDFASRELYFQASRLFLNWFTVEALIAASARLFHSLMTRFVKKFSRWAQLVGAWTERRLLCPLIPWAGPGWESELQCGGGLTQSMLFKPFLNLNIWIMPPMVLRSFRYWPCHTHAEVYVRVLVLVGSAEFYNFEFFSIEQHLPILWTTQLVPQDSVEAIPALLVKGKHSSFDGLG</sequence>
<dbReference type="EMBL" id="REGN01000828">
    <property type="protein sequence ID" value="RNA38749.1"/>
    <property type="molecule type" value="Genomic_DNA"/>
</dbReference>
<evidence type="ECO:0000313" key="2">
    <source>
        <dbReference type="Proteomes" id="UP000276133"/>
    </source>
</evidence>
<reference evidence="1 2" key="1">
    <citation type="journal article" date="2018" name="Sci. Rep.">
        <title>Genomic signatures of local adaptation to the degree of environmental predictability in rotifers.</title>
        <authorList>
            <person name="Franch-Gras L."/>
            <person name="Hahn C."/>
            <person name="Garcia-Roger E.M."/>
            <person name="Carmona M.J."/>
            <person name="Serra M."/>
            <person name="Gomez A."/>
        </authorList>
    </citation>
    <scope>NUCLEOTIDE SEQUENCE [LARGE SCALE GENOMIC DNA]</scope>
    <source>
        <strain evidence="1">HYR1</strain>
    </source>
</reference>
<dbReference type="AlphaFoldDB" id="A0A3M7SSR5"/>
<organism evidence="1 2">
    <name type="scientific">Brachionus plicatilis</name>
    <name type="common">Marine rotifer</name>
    <name type="synonym">Brachionus muelleri</name>
    <dbReference type="NCBI Taxonomy" id="10195"/>
    <lineage>
        <taxon>Eukaryota</taxon>
        <taxon>Metazoa</taxon>
        <taxon>Spiralia</taxon>
        <taxon>Gnathifera</taxon>
        <taxon>Rotifera</taxon>
        <taxon>Eurotatoria</taxon>
        <taxon>Monogononta</taxon>
        <taxon>Pseudotrocha</taxon>
        <taxon>Ploima</taxon>
        <taxon>Brachionidae</taxon>
        <taxon>Brachionus</taxon>
    </lineage>
</organism>
<evidence type="ECO:0000313" key="1">
    <source>
        <dbReference type="EMBL" id="RNA38749.1"/>
    </source>
</evidence>
<comment type="caution">
    <text evidence="1">The sequence shown here is derived from an EMBL/GenBank/DDBJ whole genome shotgun (WGS) entry which is preliminary data.</text>
</comment>
<gene>
    <name evidence="1" type="ORF">BpHYR1_037103</name>
</gene>
<accession>A0A3M7SSR5</accession>
<keyword evidence="2" id="KW-1185">Reference proteome</keyword>
<name>A0A3M7SSR5_BRAPC</name>
<proteinExistence type="predicted"/>